<reference evidence="1 2" key="1">
    <citation type="submission" date="2019-07" db="EMBL/GenBank/DDBJ databases">
        <title>Whole genome shotgun sequence of Staphylococcus cohnii subsp. urealyticus NBRC 109766.</title>
        <authorList>
            <person name="Hosoyama A."/>
            <person name="Uohara A."/>
            <person name="Ohji S."/>
            <person name="Ichikawa N."/>
        </authorList>
    </citation>
    <scope>NUCLEOTIDE SEQUENCE [LARGE SCALE GENOMIC DNA]</scope>
    <source>
        <strain evidence="1 2">NBRC 109766</strain>
    </source>
</reference>
<dbReference type="EMBL" id="BKAW01000009">
    <property type="protein sequence ID" value="GEQ03433.1"/>
    <property type="molecule type" value="Genomic_DNA"/>
</dbReference>
<gene>
    <name evidence="1" type="ORF">SCO02_18740</name>
</gene>
<comment type="caution">
    <text evidence="1">The sequence shown here is derived from an EMBL/GenBank/DDBJ whole genome shotgun (WGS) entry which is preliminary data.</text>
</comment>
<proteinExistence type="predicted"/>
<accession>A0AB34AJF7</accession>
<dbReference type="InterPro" id="IPR036388">
    <property type="entry name" value="WH-like_DNA-bd_sf"/>
</dbReference>
<dbReference type="Proteomes" id="UP000321839">
    <property type="component" value="Unassembled WGS sequence"/>
</dbReference>
<name>A0AB34AJF7_STAUR</name>
<evidence type="ECO:0000313" key="2">
    <source>
        <dbReference type="Proteomes" id="UP000321839"/>
    </source>
</evidence>
<evidence type="ECO:0000313" key="1">
    <source>
        <dbReference type="EMBL" id="GEQ03433.1"/>
    </source>
</evidence>
<protein>
    <recommendedName>
        <fullName evidence="3">WYL domain-containing protein</fullName>
    </recommendedName>
</protein>
<sequence>MDKATRVLTLLTRLLNDDVVNTFEFSRIAGVSSKSIQRDINDLNNFFYESDYWNNKHTKVVYSRNLDGYQLSNGSYSKNSLSLLSLLITIKSLTPILHNNVYNLFLDEISKNRLEDKFVLKSVLNHFNIRPDILPGEHLMTLQKSIAKKLMVRITLDKKIVIKPLSLIYMHYDYWFTYEYQNNIYTIKVRDILDIRLLESKFDETKNNKPFKFEIDKSIWKQFEQQYSIQKILKNEGNKIITEVSCTDLDAYYIAYQLAPLARMLAPKSYINSFINRLETIKGLYS</sequence>
<dbReference type="AlphaFoldDB" id="A0AB34AJF7"/>
<keyword evidence="2" id="KW-1185">Reference proteome</keyword>
<evidence type="ECO:0008006" key="3">
    <source>
        <dbReference type="Google" id="ProtNLM"/>
    </source>
</evidence>
<dbReference type="RefSeq" id="WP_103161662.1">
    <property type="nucleotide sequence ID" value="NZ_BKAW01000009.1"/>
</dbReference>
<dbReference type="Gene3D" id="1.10.10.10">
    <property type="entry name" value="Winged helix-like DNA-binding domain superfamily/Winged helix DNA-binding domain"/>
    <property type="match status" value="1"/>
</dbReference>
<organism evidence="1 2">
    <name type="scientific">Staphylococcus ureilyticus</name>
    <name type="common">Staphylococcus cohnii subsp. urealyticus</name>
    <dbReference type="NCBI Taxonomy" id="94138"/>
    <lineage>
        <taxon>Bacteria</taxon>
        <taxon>Bacillati</taxon>
        <taxon>Bacillota</taxon>
        <taxon>Bacilli</taxon>
        <taxon>Bacillales</taxon>
        <taxon>Staphylococcaceae</taxon>
        <taxon>Staphylococcus</taxon>
        <taxon>Staphylococcus cohnii species complex</taxon>
    </lineage>
</organism>